<keyword evidence="5" id="KW-1185">Reference proteome</keyword>
<comment type="subcellular location">
    <subcellularLocation>
        <location evidence="1">Bacterial microcompartment</location>
    </subcellularLocation>
</comment>
<dbReference type="InterPro" id="IPR037233">
    <property type="entry name" value="CcmK-like_sf"/>
</dbReference>
<dbReference type="InterPro" id="IPR000249">
    <property type="entry name" value="BMC_dom"/>
</dbReference>
<evidence type="ECO:0000313" key="5">
    <source>
        <dbReference type="Proteomes" id="UP000198833"/>
    </source>
</evidence>
<evidence type="ECO:0000256" key="1">
    <source>
        <dbReference type="ARBA" id="ARBA00024322"/>
    </source>
</evidence>
<gene>
    <name evidence="4" type="ORF">SAMN04488558_11416</name>
</gene>
<dbReference type="EMBL" id="FOEN01000014">
    <property type="protein sequence ID" value="SEQ49749.1"/>
    <property type="molecule type" value="Genomic_DNA"/>
</dbReference>
<dbReference type="GO" id="GO:0031469">
    <property type="term" value="C:bacterial microcompartment"/>
    <property type="evidence" value="ECO:0007669"/>
    <property type="project" value="UniProtKB-SubCell"/>
</dbReference>
<proteinExistence type="predicted"/>
<protein>
    <submittedName>
        <fullName evidence="4">Ethanolamine utilization protein EutS</fullName>
    </submittedName>
</protein>
<dbReference type="SUPFAM" id="SSF143414">
    <property type="entry name" value="CcmK-like"/>
    <property type="match status" value="1"/>
</dbReference>
<dbReference type="PANTHER" id="PTHR40449:SF2">
    <property type="entry name" value="BACTERIAL MICROCOMPARTMENT SHELL PROTEIN EUTS"/>
    <property type="match status" value="1"/>
</dbReference>
<evidence type="ECO:0000256" key="2">
    <source>
        <dbReference type="ARBA" id="ARBA00024446"/>
    </source>
</evidence>
<keyword evidence="2" id="KW-1283">Bacterial microcompartment</keyword>
<accession>A0A1H9GI67</accession>
<dbReference type="SMART" id="SM00877">
    <property type="entry name" value="BMC"/>
    <property type="match status" value="1"/>
</dbReference>
<dbReference type="AlphaFoldDB" id="A0A1H9GI67"/>
<evidence type="ECO:0000259" key="3">
    <source>
        <dbReference type="SMART" id="SM00877"/>
    </source>
</evidence>
<dbReference type="InterPro" id="IPR009307">
    <property type="entry name" value="EutS/PduU/CutR"/>
</dbReference>
<reference evidence="4 5" key="1">
    <citation type="submission" date="2016-10" db="EMBL/GenBank/DDBJ databases">
        <authorList>
            <person name="de Groot N.N."/>
        </authorList>
    </citation>
    <scope>NUCLEOTIDE SEQUENCE [LARGE SCALE GENOMIC DNA]</scope>
    <source>
        <strain evidence="4 5">DSM 15695</strain>
    </source>
</reference>
<dbReference type="Proteomes" id="UP000198833">
    <property type="component" value="Unassembled WGS sequence"/>
</dbReference>
<sequence>MNTQRMIQEYVPGKQLTIAHLIANPDDELFGKMGIVGFEKSAIGIATITPSETIIIAVDIATKNAEVEIGFLDRFSGSMIIVGTFSSVKSALEVMIKTLKEEMDFDVVEVSVT</sequence>
<dbReference type="Pfam" id="PF00936">
    <property type="entry name" value="BMC"/>
    <property type="match status" value="1"/>
</dbReference>
<organism evidence="4 5">
    <name type="scientific">Ignavigranum ruoffiae</name>
    <dbReference type="NCBI Taxonomy" id="89093"/>
    <lineage>
        <taxon>Bacteria</taxon>
        <taxon>Bacillati</taxon>
        <taxon>Bacillota</taxon>
        <taxon>Bacilli</taxon>
        <taxon>Lactobacillales</taxon>
        <taxon>Aerococcaceae</taxon>
        <taxon>Ignavigranum</taxon>
    </lineage>
</organism>
<dbReference type="STRING" id="89093.SAMN04488558_11416"/>
<dbReference type="PANTHER" id="PTHR40449">
    <property type="entry name" value="ETHANOLAMINE UTILIZATION PROTEIN EUTS"/>
    <property type="match status" value="1"/>
</dbReference>
<feature type="domain" description="Bacterial microcompartment" evidence="3">
    <location>
        <begin position="41"/>
        <end position="112"/>
    </location>
</feature>
<dbReference type="Gene3D" id="3.30.70.1710">
    <property type="match status" value="1"/>
</dbReference>
<name>A0A1H9GI67_9LACT</name>
<dbReference type="PIRSF" id="PIRSF012296">
    <property type="entry name" value="EutS_PduU"/>
    <property type="match status" value="1"/>
</dbReference>
<evidence type="ECO:0000313" key="4">
    <source>
        <dbReference type="EMBL" id="SEQ49749.1"/>
    </source>
</evidence>